<organism evidence="2">
    <name type="scientific">Ignavibacterium album</name>
    <dbReference type="NCBI Taxonomy" id="591197"/>
    <lineage>
        <taxon>Bacteria</taxon>
        <taxon>Pseudomonadati</taxon>
        <taxon>Ignavibacteriota</taxon>
        <taxon>Ignavibacteria</taxon>
        <taxon>Ignavibacteriales</taxon>
        <taxon>Ignavibacteriaceae</taxon>
        <taxon>Ignavibacterium</taxon>
    </lineage>
</organism>
<dbReference type="InterPro" id="IPR036514">
    <property type="entry name" value="SGNH_hydro_sf"/>
</dbReference>
<sequence length="369" mass="43501">MKRLKQIIITVIFILLFLIFYEFLLRITEIATPSFVYDDIKVGRTFKPGSDVIFKGAEGFYMGSVNKFGYLGKEYPPEKNKNSIRIALIGDSYIEGMQLFERHHFKNKLEKTLTDSLEKKVEILNFGIGGIDFRDMYFNYTHKAKKFNPDIVLFYIKKSNLLNKEKFPSPEYYLDGDSLKLDYSFLGSGESSLRQKFAFIRDYALGYLLKETYENYYNGMLLSKITNGLIKKDRIEKGKKELIRNEKEREIFQLNKKIFEQLDSETKTKGIKFILLITDDFPEYYYPVINSFSSIEKIIIPKDLNDYSNKKYRYWKASGMLGHWNQEAHKQVAEFLFPYFIKIINNLHPEEKIFTQSPTNILLSNDEKN</sequence>
<proteinExistence type="predicted"/>
<dbReference type="GO" id="GO:0016788">
    <property type="term" value="F:hydrolase activity, acting on ester bonds"/>
    <property type="evidence" value="ECO:0007669"/>
    <property type="project" value="UniProtKB-ARBA"/>
</dbReference>
<dbReference type="EMBL" id="DSVI01000007">
    <property type="protein sequence ID" value="HGT47629.1"/>
    <property type="molecule type" value="Genomic_DNA"/>
</dbReference>
<comment type="caution">
    <text evidence="2">The sequence shown here is derived from an EMBL/GenBank/DDBJ whole genome shotgun (WGS) entry which is preliminary data.</text>
</comment>
<accession>A0A832DFD0</accession>
<name>A0A832DFD0_9BACT</name>
<protein>
    <submittedName>
        <fullName evidence="2">SGNH/GDSL hydrolase family protein</fullName>
    </submittedName>
</protein>
<keyword evidence="1" id="KW-0812">Transmembrane</keyword>
<feature type="transmembrane region" description="Helical" evidence="1">
    <location>
        <begin position="7"/>
        <end position="25"/>
    </location>
</feature>
<dbReference type="CDD" id="cd00229">
    <property type="entry name" value="SGNH_hydrolase"/>
    <property type="match status" value="1"/>
</dbReference>
<keyword evidence="2" id="KW-0378">Hydrolase</keyword>
<keyword evidence="1" id="KW-1133">Transmembrane helix</keyword>
<evidence type="ECO:0000256" key="1">
    <source>
        <dbReference type="SAM" id="Phobius"/>
    </source>
</evidence>
<reference evidence="2" key="1">
    <citation type="journal article" date="2020" name="mSystems">
        <title>Genome- and Community-Level Interaction Insights into Carbon Utilization and Element Cycling Functions of Hydrothermarchaeota in Hydrothermal Sediment.</title>
        <authorList>
            <person name="Zhou Z."/>
            <person name="Liu Y."/>
            <person name="Xu W."/>
            <person name="Pan J."/>
            <person name="Luo Z.H."/>
            <person name="Li M."/>
        </authorList>
    </citation>
    <scope>NUCLEOTIDE SEQUENCE [LARGE SCALE GENOMIC DNA]</scope>
    <source>
        <strain evidence="2">SpSt-500</strain>
    </source>
</reference>
<dbReference type="AlphaFoldDB" id="A0A832DFD0"/>
<gene>
    <name evidence="2" type="ORF">ENS56_06315</name>
</gene>
<evidence type="ECO:0000313" key="2">
    <source>
        <dbReference type="EMBL" id="HGT47629.1"/>
    </source>
</evidence>
<dbReference type="Gene3D" id="3.40.50.1110">
    <property type="entry name" value="SGNH hydrolase"/>
    <property type="match status" value="1"/>
</dbReference>
<dbReference type="SUPFAM" id="SSF52266">
    <property type="entry name" value="SGNH hydrolase"/>
    <property type="match status" value="1"/>
</dbReference>
<keyword evidence="1" id="KW-0472">Membrane</keyword>